<proteinExistence type="predicted"/>
<sequence length="248" mass="27268">MSFGFSGGSGIPLSDGSILTADHVRKIMFGEYYFEGREFSPSRFETPQDGIKFKRYTILGDEDHITDGLYRFFIPDVEPLARAFEFDPRAVPRPLTNDEFDAKYPPGTRVTISGYIKNPLFGSEDAAEFPGVEDAWVLQQIDTTLLSRDLFAAGSFGMSDIEPDFLYMPVPAGTELSGMSGGPVTTIDNEGDVRLIGVMFYGGSTRVSLLGLGLPWQTPDIAQAFIWPYESVLIGSTGGTEKLKNDKQ</sequence>
<dbReference type="SUPFAM" id="SSF50494">
    <property type="entry name" value="Trypsin-like serine proteases"/>
    <property type="match status" value="1"/>
</dbReference>
<protein>
    <recommendedName>
        <fullName evidence="2">Peptidase S1 domain-containing protein</fullName>
    </recommendedName>
</protein>
<dbReference type="EMBL" id="UOGK01000513">
    <property type="protein sequence ID" value="VAX41260.1"/>
    <property type="molecule type" value="Genomic_DNA"/>
</dbReference>
<evidence type="ECO:0008006" key="2">
    <source>
        <dbReference type="Google" id="ProtNLM"/>
    </source>
</evidence>
<gene>
    <name evidence="1" type="ORF">MNBD_PLANCTO03-286</name>
</gene>
<organism evidence="1">
    <name type="scientific">hydrothermal vent metagenome</name>
    <dbReference type="NCBI Taxonomy" id="652676"/>
    <lineage>
        <taxon>unclassified sequences</taxon>
        <taxon>metagenomes</taxon>
        <taxon>ecological metagenomes</taxon>
    </lineage>
</organism>
<dbReference type="AlphaFoldDB" id="A0A3B1DZR5"/>
<reference evidence="1" key="1">
    <citation type="submission" date="2018-06" db="EMBL/GenBank/DDBJ databases">
        <authorList>
            <person name="Zhirakovskaya E."/>
        </authorList>
    </citation>
    <scope>NUCLEOTIDE SEQUENCE</scope>
</reference>
<dbReference type="InterPro" id="IPR009003">
    <property type="entry name" value="Peptidase_S1_PA"/>
</dbReference>
<accession>A0A3B1DZR5</accession>
<name>A0A3B1DZR5_9ZZZZ</name>
<evidence type="ECO:0000313" key="1">
    <source>
        <dbReference type="EMBL" id="VAX41260.1"/>
    </source>
</evidence>